<organism evidence="6 7">
    <name type="scientific">Alloacidobacterium dinghuense</name>
    <dbReference type="NCBI Taxonomy" id="2763107"/>
    <lineage>
        <taxon>Bacteria</taxon>
        <taxon>Pseudomonadati</taxon>
        <taxon>Acidobacteriota</taxon>
        <taxon>Terriglobia</taxon>
        <taxon>Terriglobales</taxon>
        <taxon>Acidobacteriaceae</taxon>
        <taxon>Alloacidobacterium</taxon>
    </lineage>
</organism>
<feature type="region of interest" description="Disordered" evidence="3">
    <location>
        <begin position="378"/>
        <end position="397"/>
    </location>
</feature>
<feature type="compositionally biased region" description="Basic and acidic residues" evidence="3">
    <location>
        <begin position="386"/>
        <end position="397"/>
    </location>
</feature>
<evidence type="ECO:0000313" key="6">
    <source>
        <dbReference type="EMBL" id="QNI30394.1"/>
    </source>
</evidence>
<gene>
    <name evidence="6" type="ORF">H7849_14605</name>
</gene>
<keyword evidence="4" id="KW-0732">Signal</keyword>
<dbReference type="Pfam" id="PF00266">
    <property type="entry name" value="Aminotran_5"/>
    <property type="match status" value="1"/>
</dbReference>
<dbReference type="KEGG" id="adin:H7849_14605"/>
<dbReference type="GO" id="GO:0008483">
    <property type="term" value="F:transaminase activity"/>
    <property type="evidence" value="ECO:0007669"/>
    <property type="project" value="UniProtKB-KW"/>
</dbReference>
<feature type="chain" id="PRO_5029020196" evidence="4">
    <location>
        <begin position="37"/>
        <end position="433"/>
    </location>
</feature>
<feature type="signal peptide" evidence="4">
    <location>
        <begin position="1"/>
        <end position="36"/>
    </location>
</feature>
<keyword evidence="2" id="KW-0663">Pyridoxal phosphate</keyword>
<keyword evidence="6" id="KW-0032">Aminotransferase</keyword>
<dbReference type="InterPro" id="IPR015424">
    <property type="entry name" value="PyrdxlP-dep_Trfase"/>
</dbReference>
<dbReference type="Gene3D" id="3.40.640.10">
    <property type="entry name" value="Type I PLP-dependent aspartate aminotransferase-like (Major domain)"/>
    <property type="match status" value="1"/>
</dbReference>
<dbReference type="InterPro" id="IPR000192">
    <property type="entry name" value="Aminotrans_V_dom"/>
</dbReference>
<proteinExistence type="predicted"/>
<protein>
    <submittedName>
        <fullName evidence="6">Aminotransferase class V-fold PLP-dependent enzyme</fullName>
    </submittedName>
</protein>
<dbReference type="EMBL" id="CP060394">
    <property type="protein sequence ID" value="QNI30394.1"/>
    <property type="molecule type" value="Genomic_DNA"/>
</dbReference>
<name>A0A7G8BCX4_9BACT</name>
<keyword evidence="7" id="KW-1185">Reference proteome</keyword>
<comment type="cofactor">
    <cofactor evidence="1">
        <name>pyridoxal 5'-phosphate</name>
        <dbReference type="ChEBI" id="CHEBI:597326"/>
    </cofactor>
</comment>
<accession>A0A7G8BCX4</accession>
<feature type="domain" description="Aminotransferase class V" evidence="5">
    <location>
        <begin position="179"/>
        <end position="339"/>
    </location>
</feature>
<evidence type="ECO:0000256" key="2">
    <source>
        <dbReference type="ARBA" id="ARBA00022898"/>
    </source>
</evidence>
<dbReference type="RefSeq" id="WP_186740266.1">
    <property type="nucleotide sequence ID" value="NZ_CP060394.1"/>
</dbReference>
<evidence type="ECO:0000256" key="1">
    <source>
        <dbReference type="ARBA" id="ARBA00001933"/>
    </source>
</evidence>
<dbReference type="GO" id="GO:0004125">
    <property type="term" value="F:L-seryl-tRNA(Sec) selenium transferase activity"/>
    <property type="evidence" value="ECO:0007669"/>
    <property type="project" value="TreeGrafter"/>
</dbReference>
<dbReference type="PANTHER" id="PTHR32328">
    <property type="entry name" value="L-SERYL-TRNA(SEC) SELENIUM TRANSFERASE"/>
    <property type="match status" value="1"/>
</dbReference>
<evidence type="ECO:0000256" key="4">
    <source>
        <dbReference type="SAM" id="SignalP"/>
    </source>
</evidence>
<sequence length="433" mass="46627">MLPERELKNSLNDRRSFLRLLAAAPLFATIASRSLASTVAATTGRSSSADVYTRLGVRPLINGRGTWTYLSGSLELPGVREAVEAASRQFVDLFELQRAAGKRLAELSGAESGMVTSGSAGAMALATAGCIAGTDPKNVWQLPDTTGLKHEVVMLGGRSAFDSAIRLAGGQLVLAHGVDNLQSAITPQTAMVYTTWRDDRLPNTLKITRAAGVPLLLDDAAGIPPFENFRRYAKIGVDLYCFSGGKGLGGPQCSGVLLGRKDLIDAAMANNNPWEGAVCRPMKVGKEEIIGILAAIDYWSQADLAALTKEWQSRVERIEKLVQTVPGVTTSIMTPKEENSYPTLTVKWDVQRFGLTVEQCAQQLRDGEPRIEVLTNNNPSGVPAVREGDDPKAKEEAAPNELQIISMTLQQGEDLTVGNRLRQILDKARKQSG</sequence>
<dbReference type="AlphaFoldDB" id="A0A7G8BCX4"/>
<dbReference type="PROSITE" id="PS51318">
    <property type="entry name" value="TAT"/>
    <property type="match status" value="1"/>
</dbReference>
<reference evidence="6 7" key="1">
    <citation type="submission" date="2020-08" db="EMBL/GenBank/DDBJ databases">
        <title>Edaphobacter telluris sp. nov. and Acidobacterium dinghuensis sp. nov., two acidobacteria isolated from forest soil.</title>
        <authorList>
            <person name="Fu J."/>
            <person name="Qiu L."/>
        </authorList>
    </citation>
    <scope>NUCLEOTIDE SEQUENCE [LARGE SCALE GENOMIC DNA]</scope>
    <source>
        <strain evidence="6">4Y35</strain>
    </source>
</reference>
<keyword evidence="6" id="KW-0808">Transferase</keyword>
<dbReference type="InterPro" id="IPR015421">
    <property type="entry name" value="PyrdxlP-dep_Trfase_major"/>
</dbReference>
<dbReference type="Proteomes" id="UP000515312">
    <property type="component" value="Chromosome"/>
</dbReference>
<dbReference type="InterPro" id="IPR006311">
    <property type="entry name" value="TAT_signal"/>
</dbReference>
<evidence type="ECO:0000259" key="5">
    <source>
        <dbReference type="Pfam" id="PF00266"/>
    </source>
</evidence>
<evidence type="ECO:0000256" key="3">
    <source>
        <dbReference type="SAM" id="MobiDB-lite"/>
    </source>
</evidence>
<evidence type="ECO:0000313" key="7">
    <source>
        <dbReference type="Proteomes" id="UP000515312"/>
    </source>
</evidence>
<dbReference type="PANTHER" id="PTHR32328:SF0">
    <property type="entry name" value="L-SERYL-TRNA(SEC) SELENIUM TRANSFERASE"/>
    <property type="match status" value="1"/>
</dbReference>
<dbReference type="SUPFAM" id="SSF53383">
    <property type="entry name" value="PLP-dependent transferases"/>
    <property type="match status" value="1"/>
</dbReference>